<accession>A0ABS2G4W7</accession>
<comment type="caution">
    <text evidence="1">The sequence shown here is derived from an EMBL/GenBank/DDBJ whole genome shotgun (WGS) entry which is preliminary data.</text>
</comment>
<dbReference type="Proteomes" id="UP000728968">
    <property type="component" value="Unassembled WGS sequence"/>
</dbReference>
<dbReference type="Gene3D" id="3.90.1480.10">
    <property type="entry name" value="Alpha-2,3-sialyltransferase"/>
    <property type="match status" value="1"/>
</dbReference>
<protein>
    <recommendedName>
        <fullName evidence="3">DeoR C-terminal sensor domain-containing protein</fullName>
    </recommendedName>
</protein>
<reference evidence="1 2" key="1">
    <citation type="journal article" date="2021" name="Sci. Rep.">
        <title>The distribution of antibiotic resistance genes in chicken gut microbiota commensals.</title>
        <authorList>
            <person name="Juricova H."/>
            <person name="Matiasovicova J."/>
            <person name="Kubasova T."/>
            <person name="Cejkova D."/>
            <person name="Rychlik I."/>
        </authorList>
    </citation>
    <scope>NUCLEOTIDE SEQUENCE [LARGE SCALE GENOMIC DNA]</scope>
    <source>
        <strain evidence="1 2">An425</strain>
    </source>
</reference>
<proteinExistence type="predicted"/>
<gene>
    <name evidence="1" type="ORF">H6A04_10545</name>
</gene>
<evidence type="ECO:0008006" key="3">
    <source>
        <dbReference type="Google" id="ProtNLM"/>
    </source>
</evidence>
<organism evidence="1 2">
    <name type="scientific">Fusobacterium mortiferum</name>
    <dbReference type="NCBI Taxonomy" id="850"/>
    <lineage>
        <taxon>Bacteria</taxon>
        <taxon>Fusobacteriati</taxon>
        <taxon>Fusobacteriota</taxon>
        <taxon>Fusobacteriia</taxon>
        <taxon>Fusobacteriales</taxon>
        <taxon>Fusobacteriaceae</taxon>
        <taxon>Fusobacterium</taxon>
    </lineage>
</organism>
<keyword evidence="2" id="KW-1185">Reference proteome</keyword>
<evidence type="ECO:0000313" key="1">
    <source>
        <dbReference type="EMBL" id="MBM6876075.1"/>
    </source>
</evidence>
<dbReference type="InterPro" id="IPR036715">
    <property type="entry name" value="A-2_3-sialylTrfase_sf"/>
</dbReference>
<dbReference type="SUPFAM" id="SSF102414">
    <property type="entry name" value="Alpha-2,3/8-sialyltransferase CstII"/>
    <property type="match status" value="1"/>
</dbReference>
<evidence type="ECO:0000313" key="2">
    <source>
        <dbReference type="Proteomes" id="UP000728968"/>
    </source>
</evidence>
<dbReference type="EMBL" id="JACJLT010000171">
    <property type="protein sequence ID" value="MBM6876075.1"/>
    <property type="molecule type" value="Genomic_DNA"/>
</dbReference>
<sequence>MNNLNFSKIESSFINVSCCAIAYGMYLGYKEIGLLGCDFTAYGKKNLDNSIIEKTEYISSLKNDLYGYALAVDTHEKISKYAQKNNIKIININDRSLLDTYLIDKEEYFRLKR</sequence>
<name>A0ABS2G4W7_FUSMR</name>